<gene>
    <name evidence="1" type="ORF">G2W53_013891</name>
</gene>
<accession>A0A834WRG7</accession>
<comment type="caution">
    <text evidence="1">The sequence shown here is derived from an EMBL/GenBank/DDBJ whole genome shotgun (WGS) entry which is preliminary data.</text>
</comment>
<keyword evidence="2" id="KW-1185">Reference proteome</keyword>
<proteinExistence type="predicted"/>
<dbReference type="Proteomes" id="UP000634136">
    <property type="component" value="Unassembled WGS sequence"/>
</dbReference>
<dbReference type="AlphaFoldDB" id="A0A834WRG7"/>
<dbReference type="OrthoDB" id="1436751at2759"/>
<organism evidence="1 2">
    <name type="scientific">Senna tora</name>
    <dbReference type="NCBI Taxonomy" id="362788"/>
    <lineage>
        <taxon>Eukaryota</taxon>
        <taxon>Viridiplantae</taxon>
        <taxon>Streptophyta</taxon>
        <taxon>Embryophyta</taxon>
        <taxon>Tracheophyta</taxon>
        <taxon>Spermatophyta</taxon>
        <taxon>Magnoliopsida</taxon>
        <taxon>eudicotyledons</taxon>
        <taxon>Gunneridae</taxon>
        <taxon>Pentapetalae</taxon>
        <taxon>rosids</taxon>
        <taxon>fabids</taxon>
        <taxon>Fabales</taxon>
        <taxon>Fabaceae</taxon>
        <taxon>Caesalpinioideae</taxon>
        <taxon>Cassia clade</taxon>
        <taxon>Senna</taxon>
    </lineage>
</organism>
<dbReference type="EMBL" id="JAAIUW010000005">
    <property type="protein sequence ID" value="KAF7831558.1"/>
    <property type="molecule type" value="Genomic_DNA"/>
</dbReference>
<keyword evidence="1" id="KW-0812">Transmembrane</keyword>
<protein>
    <submittedName>
        <fullName evidence="1">Putative transmembrane protein</fullName>
    </submittedName>
</protein>
<reference evidence="1" key="1">
    <citation type="submission" date="2020-09" db="EMBL/GenBank/DDBJ databases">
        <title>Genome-Enabled Discovery of Anthraquinone Biosynthesis in Senna tora.</title>
        <authorList>
            <person name="Kang S.-H."/>
            <person name="Pandey R.P."/>
            <person name="Lee C.-M."/>
            <person name="Sim J.-S."/>
            <person name="Jeong J.-T."/>
            <person name="Choi B.-S."/>
            <person name="Jung M."/>
            <person name="Ginzburg D."/>
            <person name="Zhao K."/>
            <person name="Won S.Y."/>
            <person name="Oh T.-J."/>
            <person name="Yu Y."/>
            <person name="Kim N.-H."/>
            <person name="Lee O.R."/>
            <person name="Lee T.-H."/>
            <person name="Bashyal P."/>
            <person name="Kim T.-S."/>
            <person name="Lee W.-H."/>
            <person name="Kawkins C."/>
            <person name="Kim C.-K."/>
            <person name="Kim J.S."/>
            <person name="Ahn B.O."/>
            <person name="Rhee S.Y."/>
            <person name="Sohng J.K."/>
        </authorList>
    </citation>
    <scope>NUCLEOTIDE SEQUENCE</scope>
    <source>
        <tissue evidence="1">Leaf</tissue>
    </source>
</reference>
<evidence type="ECO:0000313" key="1">
    <source>
        <dbReference type="EMBL" id="KAF7831558.1"/>
    </source>
</evidence>
<evidence type="ECO:0000313" key="2">
    <source>
        <dbReference type="Proteomes" id="UP000634136"/>
    </source>
</evidence>
<name>A0A834WRG7_9FABA</name>
<keyword evidence="1" id="KW-0472">Membrane</keyword>
<sequence>MGANYSHCGERDTALPATRCLRVGKEISLVGTFLLLVLLFRRDLLLLLDDSSGSISYGIACDDANPLQLMSFDGTRFMVYTYVMESLGVKPPLIPFEMKVLNCLSICPTQLTANAWIVLCGFQLQCHRLQIPPTLKGIHPFWLDERNCPLFPLVWGQAKGLPLVPKESLTPSEWPVVVHMSQRLEDVKDLPCGAVFLKWSGLVLFPFSALFLPQLWKVVLGA</sequence>